<evidence type="ECO:0000313" key="21">
    <source>
        <dbReference type="Proteomes" id="UP000386466"/>
    </source>
</evidence>
<evidence type="ECO:0000256" key="5">
    <source>
        <dbReference type="ARBA" id="ARBA00013840"/>
    </source>
</evidence>
<reference evidence="20 21" key="1">
    <citation type="submission" date="2019-01" db="EMBL/GenBank/DDBJ databases">
        <authorList>
            <person name="Alioto T."/>
            <person name="Alioto T."/>
        </authorList>
    </citation>
    <scope>NUCLEOTIDE SEQUENCE [LARGE SCALE GENOMIC DNA]</scope>
</reference>
<dbReference type="PANTHER" id="PTHR15708:SF8">
    <property type="entry name" value="PROTEIN MTSS 2"/>
    <property type="match status" value="1"/>
</dbReference>
<dbReference type="PROSITE" id="PS51338">
    <property type="entry name" value="IMD"/>
    <property type="match status" value="1"/>
</dbReference>
<evidence type="ECO:0000256" key="8">
    <source>
        <dbReference type="ARBA" id="ARBA00022737"/>
    </source>
</evidence>
<dbReference type="Proteomes" id="UP000386466">
    <property type="component" value="Unassembled WGS sequence"/>
</dbReference>
<evidence type="ECO:0000256" key="18">
    <source>
        <dbReference type="SAM" id="MobiDB-lite"/>
    </source>
</evidence>
<gene>
    <name evidence="20" type="ORF">LYPA_23C006913</name>
</gene>
<evidence type="ECO:0000256" key="11">
    <source>
        <dbReference type="ARBA" id="ARBA00022848"/>
    </source>
</evidence>
<dbReference type="Pfam" id="PF08397">
    <property type="entry name" value="IMD"/>
    <property type="match status" value="1"/>
</dbReference>
<keyword evidence="14" id="KW-0009">Actin-binding</keyword>
<evidence type="ECO:0000256" key="9">
    <source>
        <dbReference type="ARBA" id="ARBA00022753"/>
    </source>
</evidence>
<keyword evidence="8" id="KW-0677">Repeat</keyword>
<dbReference type="SUPFAM" id="SSF103657">
    <property type="entry name" value="BAR/IMD domain-like"/>
    <property type="match status" value="1"/>
</dbReference>
<feature type="region of interest" description="Disordered" evidence="18">
    <location>
        <begin position="1422"/>
        <end position="1452"/>
    </location>
</feature>
<dbReference type="InterPro" id="IPR016024">
    <property type="entry name" value="ARM-type_fold"/>
</dbReference>
<name>A0A485P9H0_LYNPA</name>
<evidence type="ECO:0000256" key="4">
    <source>
        <dbReference type="ARBA" id="ARBA00010225"/>
    </source>
</evidence>
<keyword evidence="6" id="KW-0963">Cytoplasm</keyword>
<comment type="subunit">
    <text evidence="16">Forms pentamers. Component of the PI(3,5)P2 regulatory complex/PAS complex, at least composed of PIKFYVE, FIG4 and VAC14. VAC14 nucleates the assembly of the complex and serves as a scaffold by pentamerizing into a star-shaped structure, which can bind a single copy each of PIKFYVE and FIG4 and coordinates their activities. Interacts with NOS1.</text>
</comment>
<comment type="function">
    <text evidence="15">Scaffold protein component of the PI(3,5)P2 regulatory complex which regulates both the synthesis and turnover of phosphatidylinositol 3,5-bisphosphate (PtdIns(3,5)P2). Pentamerizes into a star-shaped structure and nucleates the assembly of the complex. The pentamer binds a single copy each of PIKFYVE and FIG4 and coordinates both PIKfyve kinase activity and FIG4 phosphatase activity, being required to maintain normal levels of phosphatidylinositol 3-phosphate (PtdIns(3)P) and phosphatidylinositol 5-phosphate (PtdIns(5)P). Plays a role in the biogenesis of endosome carrier vesicles (ECV) / multivesicular bodies (MVB) transport intermediates from early endosomes.</text>
</comment>
<dbReference type="InterPro" id="IPR013606">
    <property type="entry name" value="I-BAR_dom"/>
</dbReference>
<feature type="compositionally biased region" description="Low complexity" evidence="18">
    <location>
        <begin position="996"/>
        <end position="1024"/>
    </location>
</feature>
<keyword evidence="10" id="KW-0256">Endoplasmic reticulum</keyword>
<feature type="compositionally biased region" description="Polar residues" evidence="18">
    <location>
        <begin position="1219"/>
        <end position="1231"/>
    </location>
</feature>
<feature type="domain" description="IMD" evidence="19">
    <location>
        <begin position="740"/>
        <end position="991"/>
    </location>
</feature>
<dbReference type="InterPro" id="IPR030127">
    <property type="entry name" value="MTSS1/MTSS2"/>
</dbReference>
<dbReference type="GO" id="GO:0005543">
    <property type="term" value="F:phospholipid binding"/>
    <property type="evidence" value="ECO:0007669"/>
    <property type="project" value="TreeGrafter"/>
</dbReference>
<dbReference type="InterPro" id="IPR011989">
    <property type="entry name" value="ARM-like"/>
</dbReference>
<dbReference type="GO" id="GO:0007009">
    <property type="term" value="P:plasma membrane organization"/>
    <property type="evidence" value="ECO:0007669"/>
    <property type="project" value="InterPro"/>
</dbReference>
<evidence type="ECO:0000256" key="12">
    <source>
        <dbReference type="ARBA" id="ARBA00023054"/>
    </source>
</evidence>
<dbReference type="CDD" id="cd07643">
    <property type="entry name" value="I-BAR_IMD_MIM"/>
    <property type="match status" value="1"/>
</dbReference>
<dbReference type="SUPFAM" id="SSF48371">
    <property type="entry name" value="ARM repeat"/>
    <property type="match status" value="1"/>
</dbReference>
<dbReference type="InterPro" id="IPR003124">
    <property type="entry name" value="WH2_dom"/>
</dbReference>
<comment type="similarity">
    <text evidence="17">Belongs to the MTSS family.</text>
</comment>
<dbReference type="GO" id="GO:0010008">
    <property type="term" value="C:endosome membrane"/>
    <property type="evidence" value="ECO:0007669"/>
    <property type="project" value="UniProtKB-SubCell"/>
</dbReference>
<keyword evidence="13" id="KW-0472">Membrane</keyword>
<keyword evidence="12" id="KW-0175">Coiled coil</keyword>
<evidence type="ECO:0000256" key="6">
    <source>
        <dbReference type="ARBA" id="ARBA00022490"/>
    </source>
</evidence>
<evidence type="ECO:0000256" key="16">
    <source>
        <dbReference type="ARBA" id="ARBA00047092"/>
    </source>
</evidence>
<keyword evidence="9" id="KW-0967">Endosome</keyword>
<dbReference type="InterPro" id="IPR021841">
    <property type="entry name" value="VAC14_Fig4p-bd"/>
</dbReference>
<evidence type="ECO:0000256" key="7">
    <source>
        <dbReference type="ARBA" id="ARBA00022553"/>
    </source>
</evidence>
<protein>
    <recommendedName>
        <fullName evidence="5">Protein VAC14 homolog</fullName>
    </recommendedName>
</protein>
<accession>A0A485P9H0</accession>
<feature type="region of interest" description="Disordered" evidence="18">
    <location>
        <begin position="331"/>
        <end position="374"/>
    </location>
</feature>
<feature type="compositionally biased region" description="Basic and acidic residues" evidence="18">
    <location>
        <begin position="1136"/>
        <end position="1145"/>
    </location>
</feature>
<dbReference type="CDD" id="cd22060">
    <property type="entry name" value="WH2_MTSS1"/>
    <property type="match status" value="1"/>
</dbReference>
<dbReference type="GO" id="GO:0009898">
    <property type="term" value="C:cytoplasmic side of plasma membrane"/>
    <property type="evidence" value="ECO:0007669"/>
    <property type="project" value="TreeGrafter"/>
</dbReference>
<dbReference type="GO" id="GO:0030031">
    <property type="term" value="P:cell projection assembly"/>
    <property type="evidence" value="ECO:0007669"/>
    <property type="project" value="TreeGrafter"/>
</dbReference>
<dbReference type="Gene3D" id="1.20.1270.60">
    <property type="entry name" value="Arfaptin homology (AH) domain/BAR domain"/>
    <property type="match status" value="1"/>
</dbReference>
<keyword evidence="21" id="KW-1185">Reference proteome</keyword>
<comment type="similarity">
    <text evidence="4">Belongs to the VAC14 family.</text>
</comment>
<evidence type="ECO:0000259" key="19">
    <source>
        <dbReference type="PROSITE" id="PS51338"/>
    </source>
</evidence>
<proteinExistence type="inferred from homology"/>
<evidence type="ECO:0000256" key="2">
    <source>
        <dbReference type="ARBA" id="ARBA00004524"/>
    </source>
</evidence>
<feature type="region of interest" description="Disordered" evidence="18">
    <location>
        <begin position="1196"/>
        <end position="1339"/>
    </location>
</feature>
<dbReference type="FunFam" id="1.25.10.10:FF:000631">
    <property type="entry name" value="Vac14, PIKFYVE complex component"/>
    <property type="match status" value="1"/>
</dbReference>
<evidence type="ECO:0000256" key="17">
    <source>
        <dbReference type="ARBA" id="ARBA00061293"/>
    </source>
</evidence>
<evidence type="ECO:0000256" key="13">
    <source>
        <dbReference type="ARBA" id="ARBA00023136"/>
    </source>
</evidence>
<dbReference type="GO" id="GO:0003779">
    <property type="term" value="F:actin binding"/>
    <property type="evidence" value="ECO:0007669"/>
    <property type="project" value="UniProtKB-KW"/>
</dbReference>
<evidence type="ECO:0000256" key="10">
    <source>
        <dbReference type="ARBA" id="ARBA00022824"/>
    </source>
</evidence>
<comment type="subcellular location">
    <subcellularLocation>
        <location evidence="1">Cytoplasm</location>
    </subcellularLocation>
    <subcellularLocation>
        <location evidence="3">Endosome membrane</location>
    </subcellularLocation>
    <subcellularLocation>
        <location evidence="2">Microsome membrane</location>
    </subcellularLocation>
</comment>
<feature type="compositionally biased region" description="Low complexity" evidence="18">
    <location>
        <begin position="1060"/>
        <end position="1071"/>
    </location>
</feature>
<dbReference type="FunFam" id="1.20.1270.60:FF:000010">
    <property type="entry name" value="Metastasis suppressor 1, isoform CRA_e"/>
    <property type="match status" value="1"/>
</dbReference>
<keyword evidence="11" id="KW-0492">Microsome</keyword>
<dbReference type="GO" id="GO:0015629">
    <property type="term" value="C:actin cytoskeleton"/>
    <property type="evidence" value="ECO:0007669"/>
    <property type="project" value="TreeGrafter"/>
</dbReference>
<evidence type="ECO:0000256" key="15">
    <source>
        <dbReference type="ARBA" id="ARBA00045654"/>
    </source>
</evidence>
<dbReference type="Pfam" id="PF02205">
    <property type="entry name" value="WH2"/>
    <property type="match status" value="1"/>
</dbReference>
<keyword evidence="7" id="KW-0597">Phosphoprotein</keyword>
<feature type="compositionally biased region" description="Low complexity" evidence="18">
    <location>
        <begin position="1088"/>
        <end position="1106"/>
    </location>
</feature>
<evidence type="ECO:0000313" key="20">
    <source>
        <dbReference type="EMBL" id="VFV38952.1"/>
    </source>
</evidence>
<dbReference type="PANTHER" id="PTHR15708">
    <property type="entry name" value="ACTIN BUNDLING/MISSING IN METASTASIS-RELATED"/>
    <property type="match status" value="1"/>
</dbReference>
<evidence type="ECO:0000256" key="14">
    <source>
        <dbReference type="ARBA" id="ARBA00023203"/>
    </source>
</evidence>
<evidence type="ECO:0000256" key="1">
    <source>
        <dbReference type="ARBA" id="ARBA00004496"/>
    </source>
</evidence>
<dbReference type="EMBL" id="CAAGRJ010026723">
    <property type="protein sequence ID" value="VFV38952.1"/>
    <property type="molecule type" value="Genomic_DNA"/>
</dbReference>
<feature type="compositionally biased region" description="Low complexity" evidence="18">
    <location>
        <begin position="1205"/>
        <end position="1218"/>
    </location>
</feature>
<sequence length="1477" mass="162214">MNPEKDFAPLTPNIVRALNDKLYEKRKVAALEIEKLVREFVAQNNTVQIKHVIQTLSQEFALSQHPHSRKGGLIGLAACSIALGKDSGLYLKELIEPVLTCFNDADSRLRYYACEALYNIVKVARGAVLPHFNVLFDGLSKLAADPDPNVKSGSELLDRLLKDIVTESNKFDLVGFIPLLRERIYSNNQYARQFIISWILVLESVPDINLLDYLPEILDGLFQILGDNGKEIRKMCEVVLGEFLKEIKKNPSSVKFAEMANILVIHCQTTDDLIQLTAMCWMREFIQLAGRVMLPYSSGILTAVLPCLAYDDRKKSIKEVANVCNQSLMKLVTPEDDEPDEPKPVVQRQAEPNPEDSLAKQQGTASGGPDGSCDSSFSSSISVFTPASTDRAPVTLHLDGIVQVLNCHLSDMAIGMMTRIAVLKWLYHLYIKTPRKMFRHTDSLFPILLQTLSDESDEVILKDLEVLAEIASSPAGQTDDAGPLDGPDLRVSHSELQVPTPGRTNLLNTSGTKGLECSPSTPTMNSYFYKFMINLLKRFSSERKLLEVRGAFIIRQLCLLLNAENIFHSMADILLREEDLKFASTMVHTLNTILLTSTELFQLRNQLKDLKTLESQNLFCCLYRSWCHNPVTTVSLCFLTQNYRHAYDLIQKFGDLEVTVDFLTEVDKLVQLIECPIFTYLRLQLLDVKNNPYLIKALYGLLMLLPQSSAFQLLSHRLQCVPNPELLQTEDSPQAAPKSQKADSPSIDYAELLQHFEKVQKKHLESSYPIWEDFNSKATKLHSQLRTTVLAAVAFLDAFQKVADMATNTRGATRDIGSALTRMCMRHRSIETKLRQFTNALLESLINPLQERIEDWKKSANQLDKDHAKEYKRARHEIKKKSSDTLKLQKKARKGKGDLQPQLDSALQDVNDMYLLLEETEKQAVRRALIEERGRFCTFITFLQPVVNGELTMLGEITHLQGIIDDLVVLTAEPHKLPPASEQVIKDLKGSDYSWSYQTPPSSPSGSGSRKSSMCSAPSSSSSAKGGGAPWPGGAQTYSPSSTCRYRSLAQPAATTARLSSVSSHDSGFVSQDATYSKPPSPMPSDITSQKSSSSASSEASETCQSVSECSSPTSDWAKAGPHEQPSGTSLQRRKDRLEHPRDTEPGLASGGTLGPSGEEAPRPRMSPATIAAKHGEEVSPAASDLAMVLTRGLSLEHQKSSRDSLQYSSGYSTQTTTPSCSEDTIPSQGSDYDCYSVNGDADGEGPAEFDKSSTIPRNSNIAQNYRRLIQTKRPASTAGLPSASGAPPGVATIRRTPSTKPAVRRALSSAGPIPIRPPIVPVKTPTVPDSPGYAGPTRAGSEECVFYSDEAASPLAPDLAKASPKRLSLPNTAWASPAPEAASYPGLADDDEQQQLAANRHSLVEKLGELVAGAHALGEGQFPFPTALTATPAEETPSPPPAASGDPPAEDMLVAIRRGVRLRRTVTNDRSAPRIL</sequence>
<evidence type="ECO:0000256" key="3">
    <source>
        <dbReference type="ARBA" id="ARBA00004608"/>
    </source>
</evidence>
<feature type="region of interest" description="Disordered" evidence="18">
    <location>
        <begin position="996"/>
        <end position="1041"/>
    </location>
</feature>
<organism evidence="20 21">
    <name type="scientific">Lynx pardinus</name>
    <name type="common">Iberian lynx</name>
    <name type="synonym">Felis pardina</name>
    <dbReference type="NCBI Taxonomy" id="191816"/>
    <lineage>
        <taxon>Eukaryota</taxon>
        <taxon>Metazoa</taxon>
        <taxon>Chordata</taxon>
        <taxon>Craniata</taxon>
        <taxon>Vertebrata</taxon>
        <taxon>Euteleostomi</taxon>
        <taxon>Mammalia</taxon>
        <taxon>Eutheria</taxon>
        <taxon>Laurasiatheria</taxon>
        <taxon>Carnivora</taxon>
        <taxon>Feliformia</taxon>
        <taxon>Felidae</taxon>
        <taxon>Felinae</taxon>
        <taxon>Lynx</taxon>
    </lineage>
</organism>
<dbReference type="Pfam" id="PF11916">
    <property type="entry name" value="Vac14_Fig4_bd"/>
    <property type="match status" value="1"/>
</dbReference>
<feature type="compositionally biased region" description="Low complexity" evidence="18">
    <location>
        <begin position="1423"/>
        <end position="1437"/>
    </location>
</feature>
<feature type="compositionally biased region" description="Polar residues" evidence="18">
    <location>
        <begin position="1253"/>
        <end position="1264"/>
    </location>
</feature>
<dbReference type="InterPro" id="IPR027267">
    <property type="entry name" value="AH/BAR_dom_sf"/>
</dbReference>
<dbReference type="Pfam" id="PF12755">
    <property type="entry name" value="Vac14_Fab1_bd"/>
    <property type="match status" value="1"/>
</dbReference>
<feature type="region of interest" description="Disordered" evidence="18">
    <location>
        <begin position="1057"/>
        <end position="1180"/>
    </location>
</feature>
<dbReference type="Gene3D" id="1.25.10.10">
    <property type="entry name" value="Leucine-rich Repeat Variant"/>
    <property type="match status" value="2"/>
</dbReference>